<feature type="repeat" description="TPR" evidence="1">
    <location>
        <begin position="90"/>
        <end position="123"/>
    </location>
</feature>
<dbReference type="SUPFAM" id="SSF55874">
    <property type="entry name" value="ATPase domain of HSP90 chaperone/DNA topoisomerase II/histidine kinase"/>
    <property type="match status" value="1"/>
</dbReference>
<keyword evidence="6" id="KW-1185">Reference proteome</keyword>
<protein>
    <submittedName>
        <fullName evidence="5">Tetratricopeptide repeat protein</fullName>
    </submittedName>
</protein>
<evidence type="ECO:0000256" key="1">
    <source>
        <dbReference type="PROSITE-ProRule" id="PRU00339"/>
    </source>
</evidence>
<accession>A0ABZ0IYC3</accession>
<dbReference type="PROSITE" id="PS50109">
    <property type="entry name" value="HIS_KIN"/>
    <property type="match status" value="1"/>
</dbReference>
<name>A0ABZ0IYC3_9BACT</name>
<evidence type="ECO:0000313" key="6">
    <source>
        <dbReference type="Proteomes" id="UP001302349"/>
    </source>
</evidence>
<dbReference type="InterPro" id="IPR036890">
    <property type="entry name" value="HATPase_C_sf"/>
</dbReference>
<feature type="domain" description="Histidine kinase" evidence="4">
    <location>
        <begin position="468"/>
        <end position="663"/>
    </location>
</feature>
<dbReference type="Pfam" id="PF13424">
    <property type="entry name" value="TPR_12"/>
    <property type="match status" value="2"/>
</dbReference>
<dbReference type="SUPFAM" id="SSF48452">
    <property type="entry name" value="TPR-like"/>
    <property type="match status" value="2"/>
</dbReference>
<keyword evidence="1" id="KW-0802">TPR repeat</keyword>
<gene>
    <name evidence="5" type="ORF">RT717_10855</name>
</gene>
<dbReference type="Pfam" id="PF07568">
    <property type="entry name" value="HisKA_2"/>
    <property type="match status" value="1"/>
</dbReference>
<keyword evidence="2" id="KW-0812">Transmembrane</keyword>
<feature type="repeat" description="TPR" evidence="1">
    <location>
        <begin position="170"/>
        <end position="203"/>
    </location>
</feature>
<evidence type="ECO:0000313" key="5">
    <source>
        <dbReference type="EMBL" id="WOK09134.1"/>
    </source>
</evidence>
<feature type="repeat" description="TPR" evidence="1">
    <location>
        <begin position="211"/>
        <end position="244"/>
    </location>
</feature>
<dbReference type="PANTHER" id="PTHR43065">
    <property type="entry name" value="SENSOR HISTIDINE KINASE"/>
    <property type="match status" value="1"/>
</dbReference>
<organism evidence="5 6">
    <name type="scientific">Imperialibacter roseus</name>
    <dbReference type="NCBI Taxonomy" id="1324217"/>
    <lineage>
        <taxon>Bacteria</taxon>
        <taxon>Pseudomonadati</taxon>
        <taxon>Bacteroidota</taxon>
        <taxon>Cytophagia</taxon>
        <taxon>Cytophagales</taxon>
        <taxon>Flammeovirgaceae</taxon>
        <taxon>Imperialibacter</taxon>
    </lineage>
</organism>
<evidence type="ECO:0000256" key="3">
    <source>
        <dbReference type="SAM" id="SignalP"/>
    </source>
</evidence>
<proteinExistence type="predicted"/>
<dbReference type="Gene3D" id="1.25.40.10">
    <property type="entry name" value="Tetratricopeptide repeat domain"/>
    <property type="match status" value="3"/>
</dbReference>
<reference evidence="5 6" key="1">
    <citation type="journal article" date="2023" name="Microbiol. Resour. Announc.">
        <title>Complete Genome Sequence of Imperialibacter roseus strain P4T.</title>
        <authorList>
            <person name="Tizabi D.R."/>
            <person name="Bachvaroff T."/>
            <person name="Hill R.T."/>
        </authorList>
    </citation>
    <scope>NUCLEOTIDE SEQUENCE [LARGE SCALE GENOMIC DNA]</scope>
    <source>
        <strain evidence="5 6">P4T</strain>
    </source>
</reference>
<dbReference type="Pfam" id="PF02518">
    <property type="entry name" value="HATPase_c"/>
    <property type="match status" value="1"/>
</dbReference>
<dbReference type="InterPro" id="IPR011495">
    <property type="entry name" value="Sig_transdc_His_kin_sub2_dim/P"/>
</dbReference>
<dbReference type="InterPro" id="IPR011990">
    <property type="entry name" value="TPR-like_helical_dom_sf"/>
</dbReference>
<dbReference type="PROSITE" id="PS50005">
    <property type="entry name" value="TPR"/>
    <property type="match status" value="4"/>
</dbReference>
<dbReference type="SMART" id="SM00387">
    <property type="entry name" value="HATPase_c"/>
    <property type="match status" value="1"/>
</dbReference>
<keyword evidence="2" id="KW-0472">Membrane</keyword>
<dbReference type="PROSITE" id="PS50293">
    <property type="entry name" value="TPR_REGION"/>
    <property type="match status" value="1"/>
</dbReference>
<keyword evidence="2" id="KW-1133">Transmembrane helix</keyword>
<dbReference type="RefSeq" id="WP_317491755.1">
    <property type="nucleotide sequence ID" value="NZ_CP136051.1"/>
</dbReference>
<dbReference type="Proteomes" id="UP001302349">
    <property type="component" value="Chromosome"/>
</dbReference>
<feature type="chain" id="PRO_5046212770" evidence="3">
    <location>
        <begin position="30"/>
        <end position="666"/>
    </location>
</feature>
<sequence>MMGSSINAMRRIWRFFIAFLLLTSVSAIAQNDRFDDLRQQFKTAPTDSLRLVFLDELSYSFVRENFDSSVYYAGLQKALAQAAHDSVMLAYAYKNYGRAFEEQGEMDSAIRYIEKALSVEKASHNESGMAGSYHNLGLVYDRLGNMNVAMEYYLNALEIKEKLGNPLALSSTVNAIGFVYKAQDQHQKSLEQFQKALDLLIEGEGSDNRIRGAYNNIGLAYMNLKKYDSARSYYRRSVAGIKEDDNLRGFGAFYNNMGVTYDENLQFDSALYYYTQSLRVKSRSGDKYGMSSTNHNLAVNYRRGGFPDKAIAHERASIALAKQYKFLELRMKSTDGLRESFAATNQIDSAYFYTLVWKELSDSLQRIERGETVMQLEAKYESEKKDKELALNQVTLAQQQSSLRSEARLRYLLLGGLALLTVFLVYAYRSERVKSKSNNLLQLKNQEIEEKSLELARSLGEKEALLKEIHHRVKNNLQVISSILNMQSRSTANPEMISAIQEGQSRVKAMALIHQKLYQTEKLSEIDFREYAEELVEHLSTVFSPNGQNGIVNKVAGSNIKLDIDLAIPLGLILNELISNAYKYAFEGKPEGEISVELTRTADGQLQLAVDDNGNGLPQDFSIDNVKSLGLKLVNILTRQLNGQLSFHSVKGAHFSIVLHEDRLTT</sequence>
<feature type="repeat" description="TPR" evidence="1">
    <location>
        <begin position="130"/>
        <end position="163"/>
    </location>
</feature>
<dbReference type="EMBL" id="CP136051">
    <property type="protein sequence ID" value="WOK09134.1"/>
    <property type="molecule type" value="Genomic_DNA"/>
</dbReference>
<keyword evidence="3" id="KW-0732">Signal</keyword>
<dbReference type="Pfam" id="PF13181">
    <property type="entry name" value="TPR_8"/>
    <property type="match status" value="1"/>
</dbReference>
<feature type="transmembrane region" description="Helical" evidence="2">
    <location>
        <begin position="409"/>
        <end position="428"/>
    </location>
</feature>
<feature type="signal peptide" evidence="3">
    <location>
        <begin position="1"/>
        <end position="29"/>
    </location>
</feature>
<evidence type="ECO:0000259" key="4">
    <source>
        <dbReference type="PROSITE" id="PS50109"/>
    </source>
</evidence>
<dbReference type="InterPro" id="IPR005467">
    <property type="entry name" value="His_kinase_dom"/>
</dbReference>
<dbReference type="SMART" id="SM00028">
    <property type="entry name" value="TPR"/>
    <property type="match status" value="5"/>
</dbReference>
<evidence type="ECO:0000256" key="2">
    <source>
        <dbReference type="SAM" id="Phobius"/>
    </source>
</evidence>
<dbReference type="InterPro" id="IPR019734">
    <property type="entry name" value="TPR_rpt"/>
</dbReference>
<dbReference type="InterPro" id="IPR003594">
    <property type="entry name" value="HATPase_dom"/>
</dbReference>
<dbReference type="Gene3D" id="3.30.450.20">
    <property type="entry name" value="PAS domain"/>
    <property type="match status" value="1"/>
</dbReference>
<dbReference type="PANTHER" id="PTHR43065:SF23">
    <property type="entry name" value="SENSOR HISTIDINE KINASE PDTAS"/>
    <property type="match status" value="1"/>
</dbReference>
<dbReference type="Gene3D" id="3.30.565.10">
    <property type="entry name" value="Histidine kinase-like ATPase, C-terminal domain"/>
    <property type="match status" value="1"/>
</dbReference>